<dbReference type="InterPro" id="IPR009003">
    <property type="entry name" value="Peptidase_S1_PA"/>
</dbReference>
<dbReference type="PRINTS" id="PR00722">
    <property type="entry name" value="CHYMOTRYPSIN"/>
</dbReference>
<feature type="domain" description="Peptidase S1" evidence="4">
    <location>
        <begin position="36"/>
        <end position="285"/>
    </location>
</feature>
<dbReference type="GO" id="GO:0006508">
    <property type="term" value="P:proteolysis"/>
    <property type="evidence" value="ECO:0007669"/>
    <property type="project" value="UniProtKB-KW"/>
</dbReference>
<dbReference type="PROSITE" id="PS00135">
    <property type="entry name" value="TRYPSIN_SER"/>
    <property type="match status" value="1"/>
</dbReference>
<dbReference type="PROSITE" id="PS00134">
    <property type="entry name" value="TRYPSIN_HIS"/>
    <property type="match status" value="1"/>
</dbReference>
<evidence type="ECO:0000256" key="1">
    <source>
        <dbReference type="ARBA" id="ARBA00023157"/>
    </source>
</evidence>
<keyword evidence="2" id="KW-0378">Hydrolase</keyword>
<keyword evidence="3" id="KW-0732">Signal</keyword>
<dbReference type="AlphaFoldDB" id="A0A1E3W097"/>
<comment type="caution">
    <text evidence="5">The sequence shown here is derived from an EMBL/GenBank/DDBJ whole genome shotgun (WGS) entry which is preliminary data.</text>
</comment>
<organism evidence="5 6">
    <name type="scientific">Methyloceanibacter methanicus</name>
    <dbReference type="NCBI Taxonomy" id="1774968"/>
    <lineage>
        <taxon>Bacteria</taxon>
        <taxon>Pseudomonadati</taxon>
        <taxon>Pseudomonadota</taxon>
        <taxon>Alphaproteobacteria</taxon>
        <taxon>Hyphomicrobiales</taxon>
        <taxon>Hyphomicrobiaceae</taxon>
        <taxon>Methyloceanibacter</taxon>
    </lineage>
</organism>
<evidence type="ECO:0000313" key="6">
    <source>
        <dbReference type="Proteomes" id="UP000094501"/>
    </source>
</evidence>
<accession>A0A1E3W097</accession>
<evidence type="ECO:0000313" key="5">
    <source>
        <dbReference type="EMBL" id="ODR99212.1"/>
    </source>
</evidence>
<sequence>MMRIVACTIALVSVLDVTMACAGVVLPLSDEQEQRLYAQLEAPDGVYAFATALTLGRASAGPADTFVCNATLIAPRWAITLAHCLASSDGRLPQDDLRLLIGSTNLEEGTAVRVTRTVLQGTDDKGNTSRRSSNDSRLALLELERDVAPKPIKVAHYSYRPRSSDRREIGNSIVAGWGHIAESRIASASLNRQRSLTVRLVPRETCNQDTMYAGRVRDDEFCAQSAFEGVDACTGFSGAPWWCRHKAATSIFSGWSAWGGCARKDRPTVYIDVTRYLGWIEKTIGQSVAGASRPWRSMGETASVAHQDGAVRQARRPRHVGTSDLPGLDVVYLPAALAPPSVQDRVVAPGSGYLLAARGQYRYLVSIGHSNQPPDQGHLCGGVMVQSRWDDVDGIRVPKGWVLTAAHCVAQFKSDPSRIKLRLALDNDVLSEPGGPRLAATKIVVHERFHTPPFNNHKNDIALIEFRFLRTTPVNLRLPPLVPKDVESELLDKIRSGYVVGYGMDSLSPYGRLSVYLNQVRVNLITKEQCASHPDFGSLVGDNELCAGNEAGDSCAGDSGGPLLIWDDAQGYMVIGLVSWGKGCGSNLPGVYVRVSAYKDWIEAKMR</sequence>
<dbReference type="RefSeq" id="WP_069437153.1">
    <property type="nucleotide sequence ID" value="NZ_LPWG01000011.1"/>
</dbReference>
<keyword evidence="6" id="KW-1185">Reference proteome</keyword>
<dbReference type="EMBL" id="LPWG01000011">
    <property type="protein sequence ID" value="ODR99212.1"/>
    <property type="molecule type" value="Genomic_DNA"/>
</dbReference>
<dbReference type="STRING" id="1774968.AUC68_04175"/>
<dbReference type="GO" id="GO:0004252">
    <property type="term" value="F:serine-type endopeptidase activity"/>
    <property type="evidence" value="ECO:0007669"/>
    <property type="project" value="InterPro"/>
</dbReference>
<dbReference type="InterPro" id="IPR001314">
    <property type="entry name" value="Peptidase_S1A"/>
</dbReference>
<dbReference type="Gene3D" id="2.40.10.10">
    <property type="entry name" value="Trypsin-like serine proteases"/>
    <property type="match status" value="3"/>
</dbReference>
<dbReference type="PROSITE" id="PS50240">
    <property type="entry name" value="TRYPSIN_DOM"/>
    <property type="match status" value="2"/>
</dbReference>
<proteinExistence type="predicted"/>
<keyword evidence="2" id="KW-0720">Serine protease</keyword>
<dbReference type="InterPro" id="IPR001254">
    <property type="entry name" value="Trypsin_dom"/>
</dbReference>
<keyword evidence="1" id="KW-1015">Disulfide bond</keyword>
<dbReference type="InterPro" id="IPR033116">
    <property type="entry name" value="TRYPSIN_SER"/>
</dbReference>
<dbReference type="InterPro" id="IPR018114">
    <property type="entry name" value="TRYPSIN_HIS"/>
</dbReference>
<dbReference type="PANTHER" id="PTHR24252">
    <property type="entry name" value="ACROSIN-RELATED"/>
    <property type="match status" value="1"/>
</dbReference>
<protein>
    <recommendedName>
        <fullName evidence="4">Peptidase S1 domain-containing protein</fullName>
    </recommendedName>
</protein>
<dbReference type="Pfam" id="PF00089">
    <property type="entry name" value="Trypsin"/>
    <property type="match status" value="2"/>
</dbReference>
<dbReference type="InterPro" id="IPR043504">
    <property type="entry name" value="Peptidase_S1_PA_chymotrypsin"/>
</dbReference>
<feature type="chain" id="PRO_5009138815" description="Peptidase S1 domain-containing protein" evidence="3">
    <location>
        <begin position="23"/>
        <end position="607"/>
    </location>
</feature>
<feature type="signal peptide" evidence="3">
    <location>
        <begin position="1"/>
        <end position="22"/>
    </location>
</feature>
<evidence type="ECO:0000256" key="2">
    <source>
        <dbReference type="RuleBase" id="RU363034"/>
    </source>
</evidence>
<name>A0A1E3W097_9HYPH</name>
<dbReference type="CDD" id="cd00190">
    <property type="entry name" value="Tryp_SPc"/>
    <property type="match status" value="1"/>
</dbReference>
<dbReference type="FunFam" id="2.40.10.10:FF:000002">
    <property type="entry name" value="Transmembrane protease serine"/>
    <property type="match status" value="1"/>
</dbReference>
<dbReference type="SUPFAM" id="SSF50494">
    <property type="entry name" value="Trypsin-like serine proteases"/>
    <property type="match status" value="2"/>
</dbReference>
<evidence type="ECO:0000259" key="4">
    <source>
        <dbReference type="PROSITE" id="PS50240"/>
    </source>
</evidence>
<feature type="domain" description="Peptidase S1" evidence="4">
    <location>
        <begin position="347"/>
        <end position="607"/>
    </location>
</feature>
<dbReference type="SMART" id="SM00020">
    <property type="entry name" value="Tryp_SPc"/>
    <property type="match status" value="2"/>
</dbReference>
<dbReference type="OrthoDB" id="267336at2"/>
<gene>
    <name evidence="5" type="ORF">AUC68_04175</name>
</gene>
<keyword evidence="2" id="KW-0645">Protease</keyword>
<evidence type="ECO:0000256" key="3">
    <source>
        <dbReference type="SAM" id="SignalP"/>
    </source>
</evidence>
<dbReference type="PANTHER" id="PTHR24252:SF7">
    <property type="entry name" value="HYALIN"/>
    <property type="match status" value="1"/>
</dbReference>
<dbReference type="Proteomes" id="UP000094501">
    <property type="component" value="Unassembled WGS sequence"/>
</dbReference>
<reference evidence="5 6" key="1">
    <citation type="journal article" date="2016" name="Environ. Microbiol.">
        <title>New Methyloceanibacter diversity from North Sea sediments includes methanotroph containing solely the soluble methane monooxygenase.</title>
        <authorList>
            <person name="Vekeman B."/>
            <person name="Kerckhof F.M."/>
            <person name="Cremers G."/>
            <person name="de Vos P."/>
            <person name="Vandamme P."/>
            <person name="Boon N."/>
            <person name="Op den Camp H.J."/>
            <person name="Heylen K."/>
        </authorList>
    </citation>
    <scope>NUCLEOTIDE SEQUENCE [LARGE SCALE GENOMIC DNA]</scope>
    <source>
        <strain evidence="5 6">R-67174</strain>
    </source>
</reference>